<evidence type="ECO:0000313" key="2">
    <source>
        <dbReference type="EMBL" id="EPR80154.1"/>
    </source>
</evidence>
<organism evidence="2 3">
    <name type="scientific">Acinetobacter junii CIP 107470 = MTCC 11364</name>
    <dbReference type="NCBI Taxonomy" id="1217666"/>
    <lineage>
        <taxon>Bacteria</taxon>
        <taxon>Pseudomonadati</taxon>
        <taxon>Pseudomonadota</taxon>
        <taxon>Gammaproteobacteria</taxon>
        <taxon>Moraxellales</taxon>
        <taxon>Moraxellaceae</taxon>
        <taxon>Acinetobacter</taxon>
    </lineage>
</organism>
<feature type="transmembrane region" description="Helical" evidence="1">
    <location>
        <begin position="59"/>
        <end position="78"/>
    </location>
</feature>
<proteinExistence type="predicted"/>
<dbReference type="Proteomes" id="UP000018420">
    <property type="component" value="Unassembled WGS sequence"/>
</dbReference>
<accession>S7XM25</accession>
<keyword evidence="1" id="KW-0472">Membrane</keyword>
<evidence type="ECO:0000313" key="3">
    <source>
        <dbReference type="Proteomes" id="UP000018420"/>
    </source>
</evidence>
<protein>
    <submittedName>
        <fullName evidence="2">Uncharacterized protein</fullName>
    </submittedName>
</protein>
<dbReference type="PATRIC" id="fig|1330047.3.peg.3393"/>
<dbReference type="EMBL" id="ASYZ01000248">
    <property type="protein sequence ID" value="EPR80154.1"/>
    <property type="molecule type" value="Genomic_DNA"/>
</dbReference>
<feature type="transmembrane region" description="Helical" evidence="1">
    <location>
        <begin position="12"/>
        <end position="34"/>
    </location>
</feature>
<keyword evidence="1" id="KW-0812">Transmembrane</keyword>
<gene>
    <name evidence="2" type="ORF">L292_1812</name>
</gene>
<sequence length="339" mass="40019">MPAHHIYYKSAIIGFNFFLVGTVVLLCILFYYSIFKYDSAKDLYQNLILNIDYLPNFKVYWILSFLIALVCLFVIVLAKNKYLLRGLNKNKDINEIYALTLSDPLDKLLNDSAFLSKDRFLDKIIMLTMSDKKVYVGTVLADFDIFNRFLYGSTDFIFCPIYSGYRHKDSLEVIITTNYLNNKLQSDKQYQIILNKNNILSATKVDLDTLLNFTEKDENLNKFKELSQKRYPIMINMKNKSMYIGYICDSFSQLSTVSNIDFITLKLIFHIVYKKDQLDVFQYYDYSVNTEDLYIKVSFKEVESILYRDNPEKFWIDGDRINAELLKKMFNYKLINISE</sequence>
<comment type="caution">
    <text evidence="2">The sequence shown here is derived from an EMBL/GenBank/DDBJ whole genome shotgun (WGS) entry which is preliminary data.</text>
</comment>
<name>S7XM25_ACIJU</name>
<reference evidence="2 3" key="1">
    <citation type="submission" date="2013-05" db="EMBL/GenBank/DDBJ databases">
        <title>Genome assembly of Acinetobacter junii MTCC 11364.</title>
        <authorList>
            <person name="Khatri I."/>
            <person name="Singh N.K."/>
            <person name="Subramanian S."/>
            <person name="Mayilraj S."/>
        </authorList>
    </citation>
    <scope>NUCLEOTIDE SEQUENCE [LARGE SCALE GENOMIC DNA]</scope>
    <source>
        <strain evidence="2 3">MTCC 11364</strain>
    </source>
</reference>
<evidence type="ECO:0000256" key="1">
    <source>
        <dbReference type="SAM" id="Phobius"/>
    </source>
</evidence>
<keyword evidence="1" id="KW-1133">Transmembrane helix</keyword>
<dbReference type="AlphaFoldDB" id="S7XM25"/>